<comment type="similarity">
    <text evidence="2 10">Belongs to the SecA family.</text>
</comment>
<dbReference type="PROSITE" id="PS51192">
    <property type="entry name" value="HELICASE_ATP_BIND_1"/>
    <property type="match status" value="1"/>
</dbReference>
<keyword evidence="6 10" id="KW-0653">Protein transport</keyword>
<dbReference type="InterPro" id="IPR020937">
    <property type="entry name" value="SecA_CS"/>
</dbReference>
<reference evidence="14 15" key="1">
    <citation type="submission" date="2022-07" db="EMBL/GenBank/DDBJ databases">
        <title>Genome-wide signatures of adaptation to extreme environments.</title>
        <authorList>
            <person name="Cho C.H."/>
            <person name="Yoon H.S."/>
        </authorList>
    </citation>
    <scope>NUCLEOTIDE SEQUENCE [LARGE SCALE GENOMIC DNA]</scope>
    <source>
        <strain evidence="14 15">DBV 063 E5</strain>
    </source>
</reference>
<dbReference type="PRINTS" id="PR00906">
    <property type="entry name" value="SECA"/>
</dbReference>
<dbReference type="InterPro" id="IPR014001">
    <property type="entry name" value="Helicase_ATP-bd"/>
</dbReference>
<dbReference type="Gene3D" id="3.90.1440.10">
    <property type="entry name" value="SecA, preprotein cross-linking domain"/>
    <property type="match status" value="1"/>
</dbReference>
<dbReference type="EMBL" id="JANCYW010000005">
    <property type="protein sequence ID" value="KAK4535491.1"/>
    <property type="molecule type" value="Genomic_DNA"/>
</dbReference>
<dbReference type="Pfam" id="PF01043">
    <property type="entry name" value="SecA_PP_bind"/>
    <property type="match status" value="1"/>
</dbReference>
<sequence>MACRYWFAFVTAHAGARAQRHRGPAPLRRGRALLPLHPVGHGTVRPPSDSALGRGRAHRGWQMNLLDGLRKAVRKGLGDERKPARSPQTILVQDDRALQRYEPRVKRVNELEDAIEQLSDEDLAAKTAEFRRRAQAGGGDVPVEEAFAVAREAAFRVLGLRHYDVQVLGGLALLDGCVAEIATGEGKTLVAVLPAYVAALTGRGTSFVVTVNDYLARRDYETMGQVFRFLGLSVGLVHSGSTPEERRRAYACDISYVTNSELGFDYLRDHLALSVEAQVLVGDKPFYFCLLDEADSIMIDEARTPLIISQSVAAPSAKYEAAAKLVQYLRRGHHYEVLERERTVTLTEEGESTCEQALKVPSLYDASESWAQLVLNALKAKELFRRDVEYVVRDAQVLIVDENTGRVLEGRRWSDGLHQAVEAKERIPVLKETQTAASISYQSFFRLFPALCGMTGTIATDAAEVQKLYGLWVARVPTALPVARKDYPDVVFKTQRGKLRAVMREVRRLHRLGAPVLVGTTSIEASEQLSRYLNGEECDGDATAATAAEPVPHDVLNARPESAERESEIVAQAGRRGAVTVATNMAGRGTDILLGGNADFIAQVYVRERLLRELARRGHVQVVEWFAERMFPALEAGQEASLTEAIEQLATYVEEQLLLLELDAEWRRRFQEQPRDTLRTVIATAMDFGRAATDEPSLERRLRQAVEQCAETFTPVMERERKAVLDAGGLQVIGTERHESRRVDNQLRGRAGRQGDPGTSRFFLALDDDLFRVFGGDRVRNIVDAFRISETTPIESERVTEALNAVQMRVEQYYADMRQTLFAYDEVLATQRQVLYTQRNRMLRADAADLLQVEDDGRDGASVRGVMAEWVRQTVMDIVPNFVNDRAGALRKLEQFFPGIALGAGDSFTAADFEPAAQAALRVLQDKCAALRQRAPTQDTAAFRYLALVQYDRAWARHLKELGFTRDFASLQSLKQVDPVQEFQRQGYALFQRMQDTMRRDTVYSFFQYDPEQAAR</sequence>
<evidence type="ECO:0000313" key="14">
    <source>
        <dbReference type="EMBL" id="KAK4535491.1"/>
    </source>
</evidence>
<dbReference type="GO" id="GO:0017038">
    <property type="term" value="P:protein import"/>
    <property type="evidence" value="ECO:0007669"/>
    <property type="project" value="InterPro"/>
</dbReference>
<dbReference type="InterPro" id="IPR036670">
    <property type="entry name" value="SecA_X-link_sf"/>
</dbReference>
<dbReference type="GO" id="GO:0016020">
    <property type="term" value="C:membrane"/>
    <property type="evidence" value="ECO:0007669"/>
    <property type="project" value="UniProtKB-SubCell"/>
</dbReference>
<evidence type="ECO:0000259" key="13">
    <source>
        <dbReference type="PROSITE" id="PS51196"/>
    </source>
</evidence>
<keyword evidence="8 10" id="KW-0811">Translocation</keyword>
<dbReference type="InterPro" id="IPR000185">
    <property type="entry name" value="SecA"/>
</dbReference>
<dbReference type="SMART" id="SM00957">
    <property type="entry name" value="SecA_DEAD"/>
    <property type="match status" value="1"/>
</dbReference>
<evidence type="ECO:0000256" key="8">
    <source>
        <dbReference type="ARBA" id="ARBA00023010"/>
    </source>
</evidence>
<keyword evidence="9" id="KW-0472">Membrane</keyword>
<dbReference type="HAMAP" id="MF_01382">
    <property type="entry name" value="SecA"/>
    <property type="match status" value="1"/>
</dbReference>
<dbReference type="Gene3D" id="3.40.50.300">
    <property type="entry name" value="P-loop containing nucleotide triphosphate hydrolases"/>
    <property type="match status" value="2"/>
</dbReference>
<dbReference type="Pfam" id="PF07516">
    <property type="entry name" value="SecA_SW"/>
    <property type="match status" value="1"/>
</dbReference>
<name>A0AAV9ITI9_CYACA</name>
<dbReference type="Pfam" id="PF21090">
    <property type="entry name" value="P-loop_SecA"/>
    <property type="match status" value="1"/>
</dbReference>
<dbReference type="Pfam" id="PF07517">
    <property type="entry name" value="SecA_DEAD"/>
    <property type="match status" value="1"/>
</dbReference>
<dbReference type="FunFam" id="3.90.1440.10:FF:000003">
    <property type="entry name" value="Preprotein translocase SecA subunit"/>
    <property type="match status" value="1"/>
</dbReference>
<dbReference type="SUPFAM" id="SSF81767">
    <property type="entry name" value="Pre-protein crosslinking domain of SecA"/>
    <property type="match status" value="1"/>
</dbReference>
<dbReference type="AlphaFoldDB" id="A0AAV9ITI9"/>
<dbReference type="InterPro" id="IPR014018">
    <property type="entry name" value="SecA_motor_DEAD"/>
</dbReference>
<feature type="domain" description="SecA family profile" evidence="13">
    <location>
        <begin position="83"/>
        <end position="795"/>
    </location>
</feature>
<dbReference type="NCBIfam" id="TIGR00963">
    <property type="entry name" value="secA"/>
    <property type="match status" value="1"/>
</dbReference>
<evidence type="ECO:0000256" key="9">
    <source>
        <dbReference type="ARBA" id="ARBA00023136"/>
    </source>
</evidence>
<dbReference type="PROSITE" id="PS01312">
    <property type="entry name" value="SECA"/>
    <property type="match status" value="1"/>
</dbReference>
<accession>A0AAV9ITI9</accession>
<dbReference type="InterPro" id="IPR044722">
    <property type="entry name" value="SecA_SF2_C"/>
</dbReference>
<evidence type="ECO:0000259" key="12">
    <source>
        <dbReference type="PROSITE" id="PS51192"/>
    </source>
</evidence>
<dbReference type="PROSITE" id="PS51196">
    <property type="entry name" value="SECA_MOTOR_DEAD"/>
    <property type="match status" value="1"/>
</dbReference>
<dbReference type="InterPro" id="IPR011115">
    <property type="entry name" value="SecA_DEAD"/>
</dbReference>
<dbReference type="InterPro" id="IPR011130">
    <property type="entry name" value="SecA_preprotein_X-link_dom"/>
</dbReference>
<dbReference type="GO" id="GO:0006605">
    <property type="term" value="P:protein targeting"/>
    <property type="evidence" value="ECO:0007669"/>
    <property type="project" value="InterPro"/>
</dbReference>
<dbReference type="InterPro" id="IPR011116">
    <property type="entry name" value="SecA_Wing/Scaffold"/>
</dbReference>
<dbReference type="SUPFAM" id="SSF81886">
    <property type="entry name" value="Helical scaffold and wing domains of SecA"/>
    <property type="match status" value="1"/>
</dbReference>
<organism evidence="14 15">
    <name type="scientific">Cyanidium caldarium</name>
    <name type="common">Red alga</name>
    <dbReference type="NCBI Taxonomy" id="2771"/>
    <lineage>
        <taxon>Eukaryota</taxon>
        <taxon>Rhodophyta</taxon>
        <taxon>Bangiophyceae</taxon>
        <taxon>Cyanidiales</taxon>
        <taxon>Cyanidiaceae</taxon>
        <taxon>Cyanidium</taxon>
    </lineage>
</organism>
<keyword evidence="7" id="KW-1278">Translocase</keyword>
<evidence type="ECO:0000256" key="2">
    <source>
        <dbReference type="ARBA" id="ARBA00007650"/>
    </source>
</evidence>
<dbReference type="PANTHER" id="PTHR30612">
    <property type="entry name" value="SECA INNER MEMBRANE COMPONENT OF SEC PROTEIN SECRETION SYSTEM"/>
    <property type="match status" value="1"/>
</dbReference>
<evidence type="ECO:0000256" key="1">
    <source>
        <dbReference type="ARBA" id="ARBA00004170"/>
    </source>
</evidence>
<dbReference type="PANTHER" id="PTHR30612:SF0">
    <property type="entry name" value="CHLOROPLAST PROTEIN-TRANSPORTING ATPASE"/>
    <property type="match status" value="1"/>
</dbReference>
<protein>
    <recommendedName>
        <fullName evidence="10">Protein translocase subunit SecA</fullName>
    </recommendedName>
</protein>
<evidence type="ECO:0000256" key="5">
    <source>
        <dbReference type="ARBA" id="ARBA00022840"/>
    </source>
</evidence>
<evidence type="ECO:0000313" key="15">
    <source>
        <dbReference type="Proteomes" id="UP001301350"/>
    </source>
</evidence>
<dbReference type="InterPro" id="IPR027417">
    <property type="entry name" value="P-loop_NTPase"/>
</dbReference>
<dbReference type="SMART" id="SM00958">
    <property type="entry name" value="SecA_PP_bind"/>
    <property type="match status" value="1"/>
</dbReference>
<keyword evidence="3 10" id="KW-0813">Transport</keyword>
<comment type="caution">
    <text evidence="14">The sequence shown here is derived from an EMBL/GenBank/DDBJ whole genome shotgun (WGS) entry which is preliminary data.</text>
</comment>
<gene>
    <name evidence="14" type="ORF">CDCA_CDCA05G1516</name>
</gene>
<evidence type="ECO:0000256" key="6">
    <source>
        <dbReference type="ARBA" id="ARBA00022927"/>
    </source>
</evidence>
<evidence type="ECO:0000256" key="11">
    <source>
        <dbReference type="SAM" id="MobiDB-lite"/>
    </source>
</evidence>
<evidence type="ECO:0000256" key="7">
    <source>
        <dbReference type="ARBA" id="ARBA00022967"/>
    </source>
</evidence>
<evidence type="ECO:0000256" key="10">
    <source>
        <dbReference type="RuleBase" id="RU003874"/>
    </source>
</evidence>
<dbReference type="Gene3D" id="1.10.3060.10">
    <property type="entry name" value="Helical scaffold and wing domains of SecA"/>
    <property type="match status" value="1"/>
</dbReference>
<dbReference type="CDD" id="cd18803">
    <property type="entry name" value="SF2_C_secA"/>
    <property type="match status" value="1"/>
</dbReference>
<keyword evidence="15" id="KW-1185">Reference proteome</keyword>
<dbReference type="GO" id="GO:0006886">
    <property type="term" value="P:intracellular protein transport"/>
    <property type="evidence" value="ECO:0007669"/>
    <property type="project" value="InterPro"/>
</dbReference>
<feature type="region of interest" description="Disordered" evidence="11">
    <location>
        <begin position="36"/>
        <end position="55"/>
    </location>
</feature>
<keyword evidence="5 10" id="KW-0067">ATP-binding</keyword>
<dbReference type="InterPro" id="IPR036266">
    <property type="entry name" value="SecA_Wing/Scaffold_sf"/>
</dbReference>
<comment type="subcellular location">
    <subcellularLocation>
        <location evidence="1">Membrane</location>
        <topology evidence="1">Peripheral membrane protein</topology>
    </subcellularLocation>
</comment>
<feature type="domain" description="Helicase ATP-binding" evidence="12">
    <location>
        <begin position="168"/>
        <end position="337"/>
    </location>
</feature>
<evidence type="ECO:0000256" key="3">
    <source>
        <dbReference type="ARBA" id="ARBA00022448"/>
    </source>
</evidence>
<dbReference type="CDD" id="cd17928">
    <property type="entry name" value="DEXDc_SecA"/>
    <property type="match status" value="1"/>
</dbReference>
<proteinExistence type="inferred from homology"/>
<evidence type="ECO:0000256" key="4">
    <source>
        <dbReference type="ARBA" id="ARBA00022741"/>
    </source>
</evidence>
<dbReference type="SUPFAM" id="SSF52540">
    <property type="entry name" value="P-loop containing nucleoside triphosphate hydrolases"/>
    <property type="match status" value="2"/>
</dbReference>
<dbReference type="Proteomes" id="UP001301350">
    <property type="component" value="Unassembled WGS sequence"/>
</dbReference>
<keyword evidence="4 10" id="KW-0547">Nucleotide-binding</keyword>
<dbReference type="GO" id="GO:0005524">
    <property type="term" value="F:ATP binding"/>
    <property type="evidence" value="ECO:0007669"/>
    <property type="project" value="UniProtKB-KW"/>
</dbReference>